<keyword evidence="3" id="KW-1185">Reference proteome</keyword>
<dbReference type="Proteomes" id="UP000292881">
    <property type="component" value="Unassembled WGS sequence"/>
</dbReference>
<gene>
    <name evidence="2" type="ORF">ESO86_14710</name>
</gene>
<dbReference type="InterPro" id="IPR001279">
    <property type="entry name" value="Metallo-B-lactamas"/>
</dbReference>
<sequence>MQLSPGLRRVGNEIVASYLFIDGRGVTVVDAGLAGHYGDLVAELADAGLTIDDVRAVILTHGDTDHLGFAERLRRDHGVPVYVHAADLDRAKGGDTPATSFGRGIRPWPVVRFFAYALAKGGARTEYLADARTLEGGEHLADLPGSPEIISMHGHSPGSIAVHSPALGAVAVGDALTTRHVLTGRRGPQPAPFTDSPDAALDSLDRLAATDAEWVLPGHGTPWNRGAAEAVRLVREAAAATAR</sequence>
<organism evidence="2 3">
    <name type="scientific">Agromyces binzhouensis</name>
    <dbReference type="NCBI Taxonomy" id="1817495"/>
    <lineage>
        <taxon>Bacteria</taxon>
        <taxon>Bacillati</taxon>
        <taxon>Actinomycetota</taxon>
        <taxon>Actinomycetes</taxon>
        <taxon>Micrococcales</taxon>
        <taxon>Microbacteriaceae</taxon>
        <taxon>Agromyces</taxon>
    </lineage>
</organism>
<dbReference type="SUPFAM" id="SSF56281">
    <property type="entry name" value="Metallo-hydrolase/oxidoreductase"/>
    <property type="match status" value="1"/>
</dbReference>
<proteinExistence type="predicted"/>
<evidence type="ECO:0000313" key="2">
    <source>
        <dbReference type="EMBL" id="RXZ44348.1"/>
    </source>
</evidence>
<dbReference type="GO" id="GO:0016787">
    <property type="term" value="F:hydrolase activity"/>
    <property type="evidence" value="ECO:0007669"/>
    <property type="project" value="UniProtKB-KW"/>
</dbReference>
<reference evidence="2 3" key="1">
    <citation type="submission" date="2019-01" db="EMBL/GenBank/DDBJ databases">
        <authorList>
            <person name="Li J."/>
        </authorList>
    </citation>
    <scope>NUCLEOTIDE SEQUENCE [LARGE SCALE GENOMIC DNA]</scope>
    <source>
        <strain evidence="2 3">CGMCC 4.7180</strain>
    </source>
</reference>
<comment type="caution">
    <text evidence="2">The sequence shown here is derived from an EMBL/GenBank/DDBJ whole genome shotgun (WGS) entry which is preliminary data.</text>
</comment>
<dbReference type="InterPro" id="IPR050855">
    <property type="entry name" value="NDM-1-like"/>
</dbReference>
<dbReference type="OrthoDB" id="2971563at2"/>
<dbReference type="AlphaFoldDB" id="A0A4Q2JF33"/>
<dbReference type="EMBL" id="SDPL01000394">
    <property type="protein sequence ID" value="RXZ44348.1"/>
    <property type="molecule type" value="Genomic_DNA"/>
</dbReference>
<dbReference type="InterPro" id="IPR036866">
    <property type="entry name" value="RibonucZ/Hydroxyglut_hydro"/>
</dbReference>
<feature type="domain" description="Metallo-beta-lactamase" evidence="1">
    <location>
        <begin position="14"/>
        <end position="219"/>
    </location>
</feature>
<dbReference type="Gene3D" id="3.60.15.10">
    <property type="entry name" value="Ribonuclease Z/Hydroxyacylglutathione hydrolase-like"/>
    <property type="match status" value="1"/>
</dbReference>
<accession>A0A4Q2JF33</accession>
<name>A0A4Q2JF33_9MICO</name>
<dbReference type="Pfam" id="PF00753">
    <property type="entry name" value="Lactamase_B"/>
    <property type="match status" value="1"/>
</dbReference>
<keyword evidence="2" id="KW-0378">Hydrolase</keyword>
<evidence type="ECO:0000313" key="3">
    <source>
        <dbReference type="Proteomes" id="UP000292881"/>
    </source>
</evidence>
<dbReference type="PANTHER" id="PTHR42951:SF14">
    <property type="entry name" value="METALLO-BETA-LACTAMASE SUPERFAMILY PROTEIN"/>
    <property type="match status" value="1"/>
</dbReference>
<evidence type="ECO:0000259" key="1">
    <source>
        <dbReference type="SMART" id="SM00849"/>
    </source>
</evidence>
<dbReference type="PANTHER" id="PTHR42951">
    <property type="entry name" value="METALLO-BETA-LACTAMASE DOMAIN-CONTAINING"/>
    <property type="match status" value="1"/>
</dbReference>
<dbReference type="CDD" id="cd07721">
    <property type="entry name" value="yflN-like_MBL-fold"/>
    <property type="match status" value="1"/>
</dbReference>
<protein>
    <submittedName>
        <fullName evidence="2">MBL fold metallo-hydrolase</fullName>
    </submittedName>
</protein>
<dbReference type="RefSeq" id="WP_129235656.1">
    <property type="nucleotide sequence ID" value="NZ_SDPL01000394.1"/>
</dbReference>
<dbReference type="SMART" id="SM00849">
    <property type="entry name" value="Lactamase_B"/>
    <property type="match status" value="1"/>
</dbReference>